<dbReference type="EMBL" id="CM046103">
    <property type="protein sequence ID" value="KAI8427282.1"/>
    <property type="molecule type" value="Genomic_DNA"/>
</dbReference>
<reference evidence="1 2" key="1">
    <citation type="journal article" date="2022" name="Genome Biol. Evol.">
        <title>The Spruce Budworm Genome: Reconstructing the Evolutionary History of Antifreeze Proteins.</title>
        <authorList>
            <person name="Beliveau C."/>
            <person name="Gagne P."/>
            <person name="Picq S."/>
            <person name="Vernygora O."/>
            <person name="Keeling C.I."/>
            <person name="Pinkney K."/>
            <person name="Doucet D."/>
            <person name="Wen F."/>
            <person name="Johnston J.S."/>
            <person name="Maaroufi H."/>
            <person name="Boyle B."/>
            <person name="Laroche J."/>
            <person name="Dewar K."/>
            <person name="Juretic N."/>
            <person name="Blackburn G."/>
            <person name="Nisole A."/>
            <person name="Brunet B."/>
            <person name="Brandao M."/>
            <person name="Lumley L."/>
            <person name="Duan J."/>
            <person name="Quan G."/>
            <person name="Lucarotti C.J."/>
            <person name="Roe A.D."/>
            <person name="Sperling F.A.H."/>
            <person name="Levesque R.C."/>
            <person name="Cusson M."/>
        </authorList>
    </citation>
    <scope>NUCLEOTIDE SEQUENCE [LARGE SCALE GENOMIC DNA]</scope>
    <source>
        <strain evidence="1">Glfc:IPQL:Cfum</strain>
    </source>
</reference>
<evidence type="ECO:0000313" key="2">
    <source>
        <dbReference type="Proteomes" id="UP001064048"/>
    </source>
</evidence>
<organism evidence="1 2">
    <name type="scientific">Choristoneura fumiferana</name>
    <name type="common">Spruce budworm moth</name>
    <name type="synonym">Archips fumiferana</name>
    <dbReference type="NCBI Taxonomy" id="7141"/>
    <lineage>
        <taxon>Eukaryota</taxon>
        <taxon>Metazoa</taxon>
        <taxon>Ecdysozoa</taxon>
        <taxon>Arthropoda</taxon>
        <taxon>Hexapoda</taxon>
        <taxon>Insecta</taxon>
        <taxon>Pterygota</taxon>
        <taxon>Neoptera</taxon>
        <taxon>Endopterygota</taxon>
        <taxon>Lepidoptera</taxon>
        <taxon>Glossata</taxon>
        <taxon>Ditrysia</taxon>
        <taxon>Tortricoidea</taxon>
        <taxon>Tortricidae</taxon>
        <taxon>Tortricinae</taxon>
        <taxon>Choristoneura</taxon>
    </lineage>
</organism>
<protein>
    <submittedName>
        <fullName evidence="1">Uncharacterized protein</fullName>
    </submittedName>
</protein>
<comment type="caution">
    <text evidence="1">The sequence shown here is derived from an EMBL/GenBank/DDBJ whole genome shotgun (WGS) entry which is preliminary data.</text>
</comment>
<evidence type="ECO:0000313" key="1">
    <source>
        <dbReference type="EMBL" id="KAI8427282.1"/>
    </source>
</evidence>
<keyword evidence="2" id="KW-1185">Reference proteome</keyword>
<name>A0ACC0JT23_CHOFU</name>
<gene>
    <name evidence="1" type="ORF">MSG28_001869</name>
</gene>
<sequence length="484" mass="50905">MGCAEDEDEDEGEAGGCVWPWQRDARLATVLELVFWWLAGASLARAGATCRAWRGAARAARAWRRLLAARSPARPDGALRALAQLYGGACPWRSLYLAAAAPWRVVARVAPAGPLASPPPRSAPPGTAWRSPPTPRRHRVARARRRLAAGGRRLGGAAGLERRDAGRVGRRAGAPRLLLAGACAGASRGALAAPGGRRAPARPRGRRRAGAAPAADRARAAGRVARRAGGAGAWRGRGRRGGRLARAARAGGSGGCWAGGASFLSLELTRLSAPPHAPHFATDVWLNAAEQVSADRSPAPRRVESCGRVLTETHCEFAGVAERVLRVYNEELALVTQVVCVETPLDARAAQEWAEAEAEAAADAELDEEDVRPRGAPGGPLDEQPPGEPYYRATQQVGDAGGAMGEGGAGCRVRLVVLACGARLLALALAGGAPPPLRARTALAERVAARARQRREVSPFNTFDAAFTTRYALQRKLARTENAR</sequence>
<accession>A0ACC0JT23</accession>
<dbReference type="Proteomes" id="UP001064048">
    <property type="component" value="Chromosome 3"/>
</dbReference>
<proteinExistence type="predicted"/>